<evidence type="ECO:0000313" key="4">
    <source>
        <dbReference type="EMBL" id="OHS99983.1"/>
    </source>
</evidence>
<reference evidence="4" key="1">
    <citation type="submission" date="2016-10" db="EMBL/GenBank/DDBJ databases">
        <authorList>
            <person name="Benchimol M."/>
            <person name="Almeida L.G."/>
            <person name="Vasconcelos A.T."/>
            <person name="Perreira-Neves A."/>
            <person name="Rosa I.A."/>
            <person name="Tasca T."/>
            <person name="Bogo M.R."/>
            <person name="de Souza W."/>
        </authorList>
    </citation>
    <scope>NUCLEOTIDE SEQUENCE [LARGE SCALE GENOMIC DNA]</scope>
    <source>
        <strain evidence="4">K</strain>
    </source>
</reference>
<feature type="domain" description="Myb-like" evidence="2">
    <location>
        <begin position="35"/>
        <end position="81"/>
    </location>
</feature>
<dbReference type="Pfam" id="PF00249">
    <property type="entry name" value="Myb_DNA-binding"/>
    <property type="match status" value="2"/>
</dbReference>
<dbReference type="SMART" id="SM00717">
    <property type="entry name" value="SANT"/>
    <property type="match status" value="2"/>
</dbReference>
<dbReference type="PROSITE" id="PS50090">
    <property type="entry name" value="MYB_LIKE"/>
    <property type="match status" value="2"/>
</dbReference>
<protein>
    <recommendedName>
        <fullName evidence="6">Myb-like DNA-binding domain containing protein</fullName>
    </recommendedName>
</protein>
<dbReference type="EMBL" id="MLAK01000977">
    <property type="protein sequence ID" value="OHS99983.1"/>
    <property type="molecule type" value="Genomic_DNA"/>
</dbReference>
<feature type="region of interest" description="Disordered" evidence="1">
    <location>
        <begin position="141"/>
        <end position="160"/>
    </location>
</feature>
<accession>A0A1J4JNG9</accession>
<dbReference type="PANTHER" id="PTHR45614:SF253">
    <property type="entry name" value="CHROMOSOME UNDETERMINED SCAFFOLD_38, WHOLE GENOME SHOTGUN SEQUENCE"/>
    <property type="match status" value="1"/>
</dbReference>
<evidence type="ECO:0008006" key="6">
    <source>
        <dbReference type="Google" id="ProtNLM"/>
    </source>
</evidence>
<sequence length="352" mass="40878">MNTNHLSPETSSAESQVSICPDTSSAGGNSNPALRRKFTEEEDRFLSQLVAEMGPRKWDQIAKRMPNRTARQCRDRYSNYLIPGFFNGEWSREEDELLYSKYQEFGPKWAIIKEFFKNRSPNSIKNRWNYFVSRAEFSPKSASQDSPVQKPQQSNNQPIQSHLPNQAIQNIQNAQNMQGMIAVPMVNSMADIANPLMNFCIGNISNIGFFVQQYQIQQQMQSQPQQISLYNYNLQSLQNMGYGLIQKVESDSIQNTHIVSNTHEEIVDNDQINYQFSFQDDEEIDKEVNWDDQQNDLEEEEEDEEFDKAVYEQSQPVFNVDIGNKNAAFTEEEAEVYDFLQFNFDESELFSF</sequence>
<dbReference type="GO" id="GO:0000978">
    <property type="term" value="F:RNA polymerase II cis-regulatory region sequence-specific DNA binding"/>
    <property type="evidence" value="ECO:0007669"/>
    <property type="project" value="TreeGrafter"/>
</dbReference>
<feature type="region of interest" description="Disordered" evidence="1">
    <location>
        <begin position="1"/>
        <end position="35"/>
    </location>
</feature>
<dbReference type="InterPro" id="IPR017930">
    <property type="entry name" value="Myb_dom"/>
</dbReference>
<dbReference type="InterPro" id="IPR050560">
    <property type="entry name" value="MYB_TF"/>
</dbReference>
<dbReference type="InterPro" id="IPR001005">
    <property type="entry name" value="SANT/Myb"/>
</dbReference>
<dbReference type="CDD" id="cd00167">
    <property type="entry name" value="SANT"/>
    <property type="match status" value="2"/>
</dbReference>
<dbReference type="PANTHER" id="PTHR45614">
    <property type="entry name" value="MYB PROTEIN-RELATED"/>
    <property type="match status" value="1"/>
</dbReference>
<dbReference type="GO" id="GO:0005634">
    <property type="term" value="C:nucleus"/>
    <property type="evidence" value="ECO:0007669"/>
    <property type="project" value="TreeGrafter"/>
</dbReference>
<dbReference type="SUPFAM" id="SSF46689">
    <property type="entry name" value="Homeodomain-like"/>
    <property type="match status" value="1"/>
</dbReference>
<dbReference type="Gene3D" id="1.10.10.60">
    <property type="entry name" value="Homeodomain-like"/>
    <property type="match status" value="2"/>
</dbReference>
<dbReference type="Proteomes" id="UP000179807">
    <property type="component" value="Unassembled WGS sequence"/>
</dbReference>
<comment type="caution">
    <text evidence="4">The sequence shown here is derived from an EMBL/GenBank/DDBJ whole genome shotgun (WGS) entry which is preliminary data.</text>
</comment>
<dbReference type="GO" id="GO:0000981">
    <property type="term" value="F:DNA-binding transcription factor activity, RNA polymerase II-specific"/>
    <property type="evidence" value="ECO:0007669"/>
    <property type="project" value="TreeGrafter"/>
</dbReference>
<evidence type="ECO:0000259" key="3">
    <source>
        <dbReference type="PROSITE" id="PS51294"/>
    </source>
</evidence>
<dbReference type="VEuPathDB" id="TrichDB:TRFO_33442"/>
<feature type="domain" description="HTH myb-type" evidence="3">
    <location>
        <begin position="35"/>
        <end position="85"/>
    </location>
</feature>
<name>A0A1J4JNG9_9EUKA</name>
<dbReference type="OrthoDB" id="2350934at2759"/>
<organism evidence="4 5">
    <name type="scientific">Tritrichomonas foetus</name>
    <dbReference type="NCBI Taxonomy" id="1144522"/>
    <lineage>
        <taxon>Eukaryota</taxon>
        <taxon>Metamonada</taxon>
        <taxon>Parabasalia</taxon>
        <taxon>Tritrichomonadida</taxon>
        <taxon>Tritrichomonadidae</taxon>
        <taxon>Tritrichomonas</taxon>
    </lineage>
</organism>
<feature type="domain" description="Myb-like" evidence="2">
    <location>
        <begin position="88"/>
        <end position="132"/>
    </location>
</feature>
<proteinExistence type="predicted"/>
<feature type="domain" description="HTH myb-type" evidence="3">
    <location>
        <begin position="88"/>
        <end position="136"/>
    </location>
</feature>
<feature type="compositionally biased region" description="Polar residues" evidence="1">
    <location>
        <begin position="1"/>
        <end position="32"/>
    </location>
</feature>
<gene>
    <name evidence="4" type="ORF">TRFO_33442</name>
</gene>
<dbReference type="PROSITE" id="PS51294">
    <property type="entry name" value="HTH_MYB"/>
    <property type="match status" value="2"/>
</dbReference>
<dbReference type="GeneID" id="94843781"/>
<dbReference type="InterPro" id="IPR009057">
    <property type="entry name" value="Homeodomain-like_sf"/>
</dbReference>
<keyword evidence="5" id="KW-1185">Reference proteome</keyword>
<evidence type="ECO:0000259" key="2">
    <source>
        <dbReference type="PROSITE" id="PS50090"/>
    </source>
</evidence>
<dbReference type="AlphaFoldDB" id="A0A1J4JNG9"/>
<dbReference type="RefSeq" id="XP_068353120.1">
    <property type="nucleotide sequence ID" value="XM_068509077.1"/>
</dbReference>
<evidence type="ECO:0000313" key="5">
    <source>
        <dbReference type="Proteomes" id="UP000179807"/>
    </source>
</evidence>
<evidence type="ECO:0000256" key="1">
    <source>
        <dbReference type="SAM" id="MobiDB-lite"/>
    </source>
</evidence>